<dbReference type="AlphaFoldDB" id="A0A8S4RH91"/>
<dbReference type="GO" id="GO:0032446">
    <property type="term" value="P:protein modification by small protein conjugation"/>
    <property type="evidence" value="ECO:0007669"/>
    <property type="project" value="TreeGrafter"/>
</dbReference>
<evidence type="ECO:0000256" key="5">
    <source>
        <dbReference type="ARBA" id="ARBA00023006"/>
    </source>
</evidence>
<evidence type="ECO:0000313" key="8">
    <source>
        <dbReference type="Proteomes" id="UP000838756"/>
    </source>
</evidence>
<dbReference type="Proteomes" id="UP000838756">
    <property type="component" value="Unassembled WGS sequence"/>
</dbReference>
<dbReference type="InterPro" id="IPR007135">
    <property type="entry name" value="Atg3/Atg10"/>
</dbReference>
<dbReference type="GO" id="GO:0000422">
    <property type="term" value="P:autophagy of mitochondrion"/>
    <property type="evidence" value="ECO:0007669"/>
    <property type="project" value="TreeGrafter"/>
</dbReference>
<dbReference type="Pfam" id="PF03987">
    <property type="entry name" value="Autophagy_act_C"/>
    <property type="match status" value="1"/>
</dbReference>
<dbReference type="PANTHER" id="PTHR14957:SF1">
    <property type="entry name" value="UBIQUITIN-LIKE-CONJUGATING ENZYME ATG10"/>
    <property type="match status" value="1"/>
</dbReference>
<name>A0A8S4RH91_9NEOP</name>
<dbReference type="EMBL" id="CAKXAJ010025217">
    <property type="protein sequence ID" value="CAH2236700.1"/>
    <property type="molecule type" value="Genomic_DNA"/>
</dbReference>
<dbReference type="OrthoDB" id="4089664at2759"/>
<accession>A0A8S4RH91</accession>
<proteinExistence type="inferred from homology"/>
<evidence type="ECO:0000313" key="7">
    <source>
        <dbReference type="EMBL" id="CAH2236700.1"/>
    </source>
</evidence>
<evidence type="ECO:0000256" key="1">
    <source>
        <dbReference type="ARBA" id="ARBA00005696"/>
    </source>
</evidence>
<comment type="caution">
    <text evidence="7">The sequence shown here is derived from an EMBL/GenBank/DDBJ whole genome shotgun (WGS) entry which is preliminary data.</text>
</comment>
<reference evidence="7" key="1">
    <citation type="submission" date="2022-03" db="EMBL/GenBank/DDBJ databases">
        <authorList>
            <person name="Lindestad O."/>
        </authorList>
    </citation>
    <scope>NUCLEOTIDE SEQUENCE</scope>
</reference>
<protein>
    <recommendedName>
        <fullName evidence="2">Ubiquitin-like-conjugating enzyme ATG10</fullName>
    </recommendedName>
    <alternativeName>
        <fullName evidence="6">Autophagy-related protein 10</fullName>
    </alternativeName>
</protein>
<organism evidence="7 8">
    <name type="scientific">Pararge aegeria aegeria</name>
    <dbReference type="NCBI Taxonomy" id="348720"/>
    <lineage>
        <taxon>Eukaryota</taxon>
        <taxon>Metazoa</taxon>
        <taxon>Ecdysozoa</taxon>
        <taxon>Arthropoda</taxon>
        <taxon>Hexapoda</taxon>
        <taxon>Insecta</taxon>
        <taxon>Pterygota</taxon>
        <taxon>Neoptera</taxon>
        <taxon>Endopterygota</taxon>
        <taxon>Lepidoptera</taxon>
        <taxon>Glossata</taxon>
        <taxon>Ditrysia</taxon>
        <taxon>Papilionoidea</taxon>
        <taxon>Nymphalidae</taxon>
        <taxon>Satyrinae</taxon>
        <taxon>Satyrini</taxon>
        <taxon>Parargina</taxon>
        <taxon>Pararge</taxon>
    </lineage>
</organism>
<dbReference type="GO" id="GO:0000045">
    <property type="term" value="P:autophagosome assembly"/>
    <property type="evidence" value="ECO:0007669"/>
    <property type="project" value="TreeGrafter"/>
</dbReference>
<keyword evidence="3" id="KW-0808">Transferase</keyword>
<sequence>MRPSSSQATGISPETFVYAARDFIELSDKYMDSWTIYQNDNEILSTHLKREEFISHRDQRGKVFLYRAEYVIFYNLSYGVPSFSFNVWDCTGKLLTLEQVRDISLMKTRKEDFFSVVTQQEHPVLYKPYFIIHPCHTAELLSMFRKTSKNLIITFLSLITPLIQLNLPLEYGLL</sequence>
<evidence type="ECO:0000256" key="6">
    <source>
        <dbReference type="ARBA" id="ARBA00029833"/>
    </source>
</evidence>
<keyword evidence="5" id="KW-0072">Autophagy</keyword>
<dbReference type="Gene3D" id="3.30.1460.50">
    <property type="match status" value="1"/>
</dbReference>
<keyword evidence="8" id="KW-1185">Reference proteome</keyword>
<comment type="similarity">
    <text evidence="1">Belongs to the ATG10 family.</text>
</comment>
<dbReference type="PANTHER" id="PTHR14957">
    <property type="entry name" value="UBIQUITIN-LIKE-CONJUGATING ENZYME ATG10"/>
    <property type="match status" value="1"/>
</dbReference>
<dbReference type="GO" id="GO:0061651">
    <property type="term" value="F:Atg12 conjugating enzyme activity"/>
    <property type="evidence" value="ECO:0007669"/>
    <property type="project" value="TreeGrafter"/>
</dbReference>
<dbReference type="GO" id="GO:0005829">
    <property type="term" value="C:cytosol"/>
    <property type="evidence" value="ECO:0007669"/>
    <property type="project" value="TreeGrafter"/>
</dbReference>
<keyword evidence="4" id="KW-0833">Ubl conjugation pathway</keyword>
<gene>
    <name evidence="7" type="primary">jg20918</name>
    <name evidence="7" type="ORF">PAEG_LOCUS14052</name>
</gene>
<evidence type="ECO:0000256" key="3">
    <source>
        <dbReference type="ARBA" id="ARBA00022679"/>
    </source>
</evidence>
<evidence type="ECO:0000256" key="2">
    <source>
        <dbReference type="ARBA" id="ARBA00021099"/>
    </source>
</evidence>
<evidence type="ECO:0000256" key="4">
    <source>
        <dbReference type="ARBA" id="ARBA00022786"/>
    </source>
</evidence>